<dbReference type="RefSeq" id="WP_379711461.1">
    <property type="nucleotide sequence ID" value="NZ_JBHTBS010000003.1"/>
</dbReference>
<reference evidence="4" key="1">
    <citation type="journal article" date="2019" name="Int. J. Syst. Evol. Microbiol.">
        <title>The Global Catalogue of Microorganisms (GCM) 10K type strain sequencing project: providing services to taxonomists for standard genome sequencing and annotation.</title>
        <authorList>
            <consortium name="The Broad Institute Genomics Platform"/>
            <consortium name="The Broad Institute Genome Sequencing Center for Infectious Disease"/>
            <person name="Wu L."/>
            <person name="Ma J."/>
        </authorList>
    </citation>
    <scope>NUCLEOTIDE SEQUENCE [LARGE SCALE GENOMIC DNA]</scope>
    <source>
        <strain evidence="4">CGMCC 4.1467</strain>
    </source>
</reference>
<dbReference type="Gene3D" id="2.120.10.30">
    <property type="entry name" value="TolB, C-terminal domain"/>
    <property type="match status" value="1"/>
</dbReference>
<feature type="signal peptide" evidence="1">
    <location>
        <begin position="1"/>
        <end position="19"/>
    </location>
</feature>
<comment type="caution">
    <text evidence="3">The sequence shown here is derived from an EMBL/GenBank/DDBJ whole genome shotgun (WGS) entry which is preliminary data.</text>
</comment>
<protein>
    <recommendedName>
        <fullName evidence="2">DUF7133 domain-containing protein</fullName>
    </recommendedName>
</protein>
<dbReference type="SUPFAM" id="SSF63829">
    <property type="entry name" value="Calcium-dependent phosphotriesterase"/>
    <property type="match status" value="1"/>
</dbReference>
<dbReference type="EMBL" id="JBHTBS010000003">
    <property type="protein sequence ID" value="MFC7337303.1"/>
    <property type="molecule type" value="Genomic_DNA"/>
</dbReference>
<feature type="chain" id="PRO_5045811046" description="DUF7133 domain-containing protein" evidence="1">
    <location>
        <begin position="20"/>
        <end position="503"/>
    </location>
</feature>
<dbReference type="PANTHER" id="PTHR33546">
    <property type="entry name" value="LARGE, MULTIFUNCTIONAL SECRETED PROTEIN-RELATED"/>
    <property type="match status" value="1"/>
</dbReference>
<gene>
    <name evidence="3" type="ORF">ACFQY0_08965</name>
</gene>
<dbReference type="InterPro" id="IPR055557">
    <property type="entry name" value="DUF7133"/>
</dbReference>
<evidence type="ECO:0000313" key="4">
    <source>
        <dbReference type="Proteomes" id="UP001596472"/>
    </source>
</evidence>
<evidence type="ECO:0000313" key="3">
    <source>
        <dbReference type="EMBL" id="MFC7337303.1"/>
    </source>
</evidence>
<sequence length="503" mass="55826">MKTARISLIAICLGLSAQAQNWMDYYKVENIPSPATVDPQYGGLTVLEDGRIAACFYSGEVEIYDTKTQTWSNFARGLQCPLGLLEDKDGSLLVMQWSELTRLSDTDGDGKADHYQAVFTDFGLTGNYHEFAYGPARDKDGNLYVALNVASHLAGTFPIVRGEFSPIGLEREVFATWTEGDHWETNKHKAGRMFSRVPYRGCIMKITPEGDSSVFAYGFRSPDGIGFDDEGRLWVTDNQGDWRGTSPLCHVTEGSFHGHPASLIWKEGWTRNPLEVPVEELESMRTRAAGLFPQGELANSPTQPIPTVGAEKFGLPKGELIIGDMNQPTLIRFLPEVVGGTTQGTAIPFLSSTAMGIGNHRFAFDEKGSLWVGKTHLTWAGDEGMRKINWLGNTMFIVDRVKLLANGFEIHFNQPLGEKLPGLEVSRHTYDYHARYGSAKIDLKEVNPVESTLSDDRQTLRITLPRIDTKRLYTINLKHASDADGRPLMGDVLRYNVIAPASE</sequence>
<dbReference type="PANTHER" id="PTHR33546:SF1">
    <property type="entry name" value="LARGE, MULTIFUNCTIONAL SECRETED PROTEIN"/>
    <property type="match status" value="1"/>
</dbReference>
<keyword evidence="4" id="KW-1185">Reference proteome</keyword>
<dbReference type="InterPro" id="IPR011042">
    <property type="entry name" value="6-blade_b-propeller_TolB-like"/>
</dbReference>
<feature type="domain" description="DUF7133" evidence="2">
    <location>
        <begin position="65"/>
        <end position="194"/>
    </location>
</feature>
<dbReference type="Proteomes" id="UP001596472">
    <property type="component" value="Unassembled WGS sequence"/>
</dbReference>
<evidence type="ECO:0000256" key="1">
    <source>
        <dbReference type="SAM" id="SignalP"/>
    </source>
</evidence>
<organism evidence="3 4">
    <name type="scientific">Haloferula chungangensis</name>
    <dbReference type="NCBI Taxonomy" id="1048331"/>
    <lineage>
        <taxon>Bacteria</taxon>
        <taxon>Pseudomonadati</taxon>
        <taxon>Verrucomicrobiota</taxon>
        <taxon>Verrucomicrobiia</taxon>
        <taxon>Verrucomicrobiales</taxon>
        <taxon>Verrucomicrobiaceae</taxon>
        <taxon>Haloferula</taxon>
    </lineage>
</organism>
<name>A0ABW2L7N4_9BACT</name>
<proteinExistence type="predicted"/>
<accession>A0ABW2L7N4</accession>
<evidence type="ECO:0000259" key="2">
    <source>
        <dbReference type="Pfam" id="PF23500"/>
    </source>
</evidence>
<dbReference type="Pfam" id="PF23500">
    <property type="entry name" value="DUF7133"/>
    <property type="match status" value="1"/>
</dbReference>
<keyword evidence="1" id="KW-0732">Signal</keyword>